<sequence>MRILKYEENVQHVETYTDPRVELEEVNPHLRRGRVENHLGKKLVHPTEIPTSISPSSAVELNTTSALANYATEFAVVAMAMTALSMARPQQPSTSPIPIISYENEGVNFDGSYKWSYETANEIRAEEAGFVKNLGVADQETQVAQGSYSYTDPEGNKIALTYIADENGFQPVGSHIPTPPPIPAEILKSLEYNAAHPEENEGAGSAPQPAYNKPGRTY</sequence>
<dbReference type="EMBL" id="OE179295">
    <property type="protein sequence ID" value="CAD7568351.1"/>
    <property type="molecule type" value="Genomic_DNA"/>
</dbReference>
<accession>A0A7R9P3L9</accession>
<dbReference type="GO" id="GO:0008010">
    <property type="term" value="F:structural constituent of chitin-based larval cuticle"/>
    <property type="evidence" value="ECO:0007669"/>
    <property type="project" value="TreeGrafter"/>
</dbReference>
<organism evidence="4">
    <name type="scientific">Timema californicum</name>
    <name type="common">California timema</name>
    <name type="synonym">Walking stick</name>
    <dbReference type="NCBI Taxonomy" id="61474"/>
    <lineage>
        <taxon>Eukaryota</taxon>
        <taxon>Metazoa</taxon>
        <taxon>Ecdysozoa</taxon>
        <taxon>Arthropoda</taxon>
        <taxon>Hexapoda</taxon>
        <taxon>Insecta</taxon>
        <taxon>Pterygota</taxon>
        <taxon>Neoptera</taxon>
        <taxon>Polyneoptera</taxon>
        <taxon>Phasmatodea</taxon>
        <taxon>Timematodea</taxon>
        <taxon>Timematoidea</taxon>
        <taxon>Timematidae</taxon>
        <taxon>Timema</taxon>
    </lineage>
</organism>
<dbReference type="InterPro" id="IPR031311">
    <property type="entry name" value="CHIT_BIND_RR_consensus"/>
</dbReference>
<dbReference type="AlphaFoldDB" id="A0A7R9P3L9"/>
<gene>
    <name evidence="4" type="ORF">TCMB3V08_LOCUS1120</name>
</gene>
<dbReference type="PROSITE" id="PS00233">
    <property type="entry name" value="CHIT_BIND_RR_1"/>
    <property type="match status" value="1"/>
</dbReference>
<reference evidence="4" key="1">
    <citation type="submission" date="2020-11" db="EMBL/GenBank/DDBJ databases">
        <authorList>
            <person name="Tran Van P."/>
        </authorList>
    </citation>
    <scope>NUCLEOTIDE SEQUENCE</scope>
</reference>
<dbReference type="InterPro" id="IPR050468">
    <property type="entry name" value="Cuticle_Struct_Prot"/>
</dbReference>
<protein>
    <submittedName>
        <fullName evidence="4">(California timema) hypothetical protein</fullName>
    </submittedName>
</protein>
<evidence type="ECO:0000313" key="4">
    <source>
        <dbReference type="EMBL" id="CAD7568351.1"/>
    </source>
</evidence>
<dbReference type="PROSITE" id="PS51155">
    <property type="entry name" value="CHIT_BIND_RR_2"/>
    <property type="match status" value="1"/>
</dbReference>
<dbReference type="Pfam" id="PF00379">
    <property type="entry name" value="Chitin_bind_4"/>
    <property type="match status" value="1"/>
</dbReference>
<evidence type="ECO:0000256" key="2">
    <source>
        <dbReference type="PROSITE-ProRule" id="PRU00497"/>
    </source>
</evidence>
<evidence type="ECO:0000256" key="1">
    <source>
        <dbReference type="ARBA" id="ARBA00022460"/>
    </source>
</evidence>
<dbReference type="GO" id="GO:0062129">
    <property type="term" value="C:chitin-based extracellular matrix"/>
    <property type="evidence" value="ECO:0007669"/>
    <property type="project" value="TreeGrafter"/>
</dbReference>
<name>A0A7R9P3L9_TIMCA</name>
<evidence type="ECO:0000256" key="3">
    <source>
        <dbReference type="SAM" id="MobiDB-lite"/>
    </source>
</evidence>
<keyword evidence="1 2" id="KW-0193">Cuticle</keyword>
<dbReference type="PANTHER" id="PTHR10380:SF241">
    <property type="entry name" value="CUTICULAR PROTEIN 47EG-RELATED"/>
    <property type="match status" value="1"/>
</dbReference>
<dbReference type="PRINTS" id="PR00947">
    <property type="entry name" value="CUTICLE"/>
</dbReference>
<feature type="region of interest" description="Disordered" evidence="3">
    <location>
        <begin position="196"/>
        <end position="218"/>
    </location>
</feature>
<dbReference type="PANTHER" id="PTHR10380">
    <property type="entry name" value="CUTICLE PROTEIN"/>
    <property type="match status" value="1"/>
</dbReference>
<proteinExistence type="predicted"/>
<dbReference type="InterPro" id="IPR000618">
    <property type="entry name" value="Insect_cuticle"/>
</dbReference>